<dbReference type="InterPro" id="IPR042278">
    <property type="entry name" value="Mfa-like_1_N"/>
</dbReference>
<dbReference type="InterPro" id="IPR025049">
    <property type="entry name" value="Mfa-like_1"/>
</dbReference>
<accession>A0ABS2EYM6</accession>
<organism evidence="2 3">
    <name type="scientific">Bacteroides mediterraneensis</name>
    <dbReference type="NCBI Taxonomy" id="1841856"/>
    <lineage>
        <taxon>Bacteria</taxon>
        <taxon>Pseudomonadati</taxon>
        <taxon>Bacteroidota</taxon>
        <taxon>Bacteroidia</taxon>
        <taxon>Bacteroidales</taxon>
        <taxon>Bacteroidaceae</taxon>
        <taxon>Bacteroides</taxon>
    </lineage>
</organism>
<dbReference type="Pfam" id="PF09028">
    <property type="entry name" value="Mac-1"/>
    <property type="match status" value="1"/>
</dbReference>
<evidence type="ECO:0000259" key="1">
    <source>
        <dbReference type="Pfam" id="PF09028"/>
    </source>
</evidence>
<dbReference type="EMBL" id="JACJJW010000050">
    <property type="protein sequence ID" value="MBM6759643.1"/>
    <property type="molecule type" value="Genomic_DNA"/>
</dbReference>
<protein>
    <submittedName>
        <fullName evidence="2">Fimbrillin family protein</fullName>
    </submittedName>
</protein>
<gene>
    <name evidence="2" type="ORF">H6A31_13295</name>
</gene>
<dbReference type="InterPro" id="IPR015117">
    <property type="entry name" value="IdeS"/>
</dbReference>
<dbReference type="PROSITE" id="PS51257">
    <property type="entry name" value="PROKAR_LIPOPROTEIN"/>
    <property type="match status" value="1"/>
</dbReference>
<dbReference type="Gene3D" id="2.60.40.2620">
    <property type="entry name" value="Fimbrillin-like"/>
    <property type="match status" value="1"/>
</dbReference>
<evidence type="ECO:0000313" key="3">
    <source>
        <dbReference type="Proteomes" id="UP000703295"/>
    </source>
</evidence>
<dbReference type="InterPro" id="IPR038765">
    <property type="entry name" value="Papain-like_cys_pep_sf"/>
</dbReference>
<feature type="domain" description="Ig protease IdeS" evidence="1">
    <location>
        <begin position="332"/>
        <end position="385"/>
    </location>
</feature>
<dbReference type="Proteomes" id="UP000703295">
    <property type="component" value="Unassembled WGS sequence"/>
</dbReference>
<keyword evidence="3" id="KW-1185">Reference proteome</keyword>
<evidence type="ECO:0000313" key="2">
    <source>
        <dbReference type="EMBL" id="MBM6759643.1"/>
    </source>
</evidence>
<dbReference type="SUPFAM" id="SSF54001">
    <property type="entry name" value="Cysteine proteinases"/>
    <property type="match status" value="1"/>
</dbReference>
<comment type="caution">
    <text evidence="2">The sequence shown here is derived from an EMBL/GenBank/DDBJ whole genome shotgun (WGS) entry which is preliminary data.</text>
</comment>
<dbReference type="Pfam" id="PF13149">
    <property type="entry name" value="Mfa_like_1"/>
    <property type="match status" value="1"/>
</dbReference>
<dbReference type="CDD" id="cd13120">
    <property type="entry name" value="BF2867_like_N"/>
    <property type="match status" value="1"/>
</dbReference>
<proteinExistence type="predicted"/>
<sequence>MRQLNKLWTVLLGSMWFLISCDRTEDISFSDNEGFTLECAKSAWAQESRTVIDDEGSGHFEAGDRIDVWTQVGEETSNVGLQYESGKWTPSLKRVNNGQGAWTLSALYPVLSRPVGDATRRILNLPLNQSTAANQQEADILFAQTTVGAGDASAKLLFKHALHRINIHLKGTVPEDLELKIRSCTNGEISLVDGRVYLPNKSYYWITPRQTAEHTYSAIILPQEASDYQRGDGLLRLTFGGKEIPYLLTSEVLSFQPGMQTTLNLILKSADEDVDDEVVDAEFANQTRWVCGITSPACPERDKLQTISNAWETGYPKGEWFRKGYASGVLDEVEYFTWKEGCGWYDCNKTFEYKGNDGNMCWAATASNLLHWWLNHNSKYVQDTRKHIRETLVPRNIVR</sequence>
<name>A0ABS2EYM6_9BACE</name>
<dbReference type="RefSeq" id="WP_204477013.1">
    <property type="nucleotide sequence ID" value="NZ_JACJJW010000050.1"/>
</dbReference>
<reference evidence="2 3" key="1">
    <citation type="journal article" date="2021" name="Sci. Rep.">
        <title>The distribution of antibiotic resistance genes in chicken gut microbiota commensals.</title>
        <authorList>
            <person name="Juricova H."/>
            <person name="Matiasovicova J."/>
            <person name="Kubasova T."/>
            <person name="Cejkova D."/>
            <person name="Rychlik I."/>
        </authorList>
    </citation>
    <scope>NUCLEOTIDE SEQUENCE [LARGE SCALE GENOMIC DNA]</scope>
    <source>
        <strain evidence="2 3">An801</strain>
    </source>
</reference>